<dbReference type="CDD" id="cd09021">
    <property type="entry name" value="Aldose_epim_Ec_YphB"/>
    <property type="match status" value="1"/>
</dbReference>
<dbReference type="GO" id="GO:0016853">
    <property type="term" value="F:isomerase activity"/>
    <property type="evidence" value="ECO:0007669"/>
    <property type="project" value="InterPro"/>
</dbReference>
<accession>A0A255XRK1</accession>
<reference evidence="1 2" key="1">
    <citation type="submission" date="2017-07" db="EMBL/GenBank/DDBJ databases">
        <title>Elstera cyanobacteriorum sp. nov., a novel bacterium isolated from cyanobacterial aggregates in a eutrophic lake.</title>
        <authorList>
            <person name="Cai H."/>
        </authorList>
    </citation>
    <scope>NUCLEOTIDE SEQUENCE [LARGE SCALE GENOMIC DNA]</scope>
    <source>
        <strain evidence="1 2">TH019</strain>
    </source>
</reference>
<gene>
    <name evidence="1" type="ORF">CHR90_08835</name>
</gene>
<dbReference type="Pfam" id="PF01263">
    <property type="entry name" value="Aldose_epim"/>
    <property type="match status" value="1"/>
</dbReference>
<proteinExistence type="predicted"/>
<dbReference type="InterPro" id="IPR008183">
    <property type="entry name" value="Aldose_1/G6P_1-epimerase"/>
</dbReference>
<dbReference type="RefSeq" id="WP_094408616.1">
    <property type="nucleotide sequence ID" value="NZ_BMJZ01000004.1"/>
</dbReference>
<dbReference type="SUPFAM" id="SSF74650">
    <property type="entry name" value="Galactose mutarotase-like"/>
    <property type="match status" value="1"/>
</dbReference>
<organism evidence="1 2">
    <name type="scientific">Elstera cyanobacteriorum</name>
    <dbReference type="NCBI Taxonomy" id="2022747"/>
    <lineage>
        <taxon>Bacteria</taxon>
        <taxon>Pseudomonadati</taxon>
        <taxon>Pseudomonadota</taxon>
        <taxon>Alphaproteobacteria</taxon>
        <taxon>Rhodospirillales</taxon>
        <taxon>Rhodospirillaceae</taxon>
        <taxon>Elstera</taxon>
    </lineage>
</organism>
<dbReference type="AlphaFoldDB" id="A0A255XRK1"/>
<dbReference type="OrthoDB" id="9796517at2"/>
<dbReference type="GO" id="GO:0030246">
    <property type="term" value="F:carbohydrate binding"/>
    <property type="evidence" value="ECO:0007669"/>
    <property type="project" value="InterPro"/>
</dbReference>
<dbReference type="Gene3D" id="2.70.98.10">
    <property type="match status" value="1"/>
</dbReference>
<sequence>MNHSLLTLASGPLVLDLVPTLGGAVANFTHDGTPLFRPPPAEGLVAARSLGCYPLVPFSNRIKEGRFRYGGVRYQAGPVGPIDPLHAIHGDGFRHPWQVVASGPKAATLVYQHDGAEGWPFSYRAIQHFDLSDTGLTVRMTLTNEDIRAFPAGLGLHPFFPKAGATLTTYAPTFWKSDETRLPLLEMPVPPAWDFAGGRVMAEIELDNCFAGWSRRAIVRWRDKGLSLTMTADPIFGKVVIYSPMGQDFFCAEPVTHLNNAINLRAAGVSDSGVVDLSPGESLSGAVLFAVEED</sequence>
<dbReference type="EMBL" id="NOXS01000031">
    <property type="protein sequence ID" value="OYQ19511.1"/>
    <property type="molecule type" value="Genomic_DNA"/>
</dbReference>
<evidence type="ECO:0000313" key="1">
    <source>
        <dbReference type="EMBL" id="OYQ19511.1"/>
    </source>
</evidence>
<dbReference type="GO" id="GO:0005975">
    <property type="term" value="P:carbohydrate metabolic process"/>
    <property type="evidence" value="ECO:0007669"/>
    <property type="project" value="InterPro"/>
</dbReference>
<name>A0A255XRK1_9PROT</name>
<evidence type="ECO:0008006" key="3">
    <source>
        <dbReference type="Google" id="ProtNLM"/>
    </source>
</evidence>
<protein>
    <recommendedName>
        <fullName evidence="3">Aldose epimerase</fullName>
    </recommendedName>
</protein>
<keyword evidence="2" id="KW-1185">Reference proteome</keyword>
<evidence type="ECO:0000313" key="2">
    <source>
        <dbReference type="Proteomes" id="UP000216361"/>
    </source>
</evidence>
<comment type="caution">
    <text evidence="1">The sequence shown here is derived from an EMBL/GenBank/DDBJ whole genome shotgun (WGS) entry which is preliminary data.</text>
</comment>
<dbReference type="Proteomes" id="UP000216361">
    <property type="component" value="Unassembled WGS sequence"/>
</dbReference>
<dbReference type="InterPro" id="IPR011013">
    <property type="entry name" value="Gal_mutarotase_sf_dom"/>
</dbReference>
<dbReference type="InterPro" id="IPR014718">
    <property type="entry name" value="GH-type_carb-bd"/>
</dbReference>